<reference evidence="11" key="1">
    <citation type="submission" date="2016-06" db="EMBL/GenBank/DDBJ databases">
        <title>Draft Genome sequence of the fungus Inonotus baumii.</title>
        <authorList>
            <person name="Zhu H."/>
            <person name="Lin W."/>
        </authorList>
    </citation>
    <scope>NUCLEOTIDE SEQUENCE</scope>
    <source>
        <strain evidence="11">821</strain>
    </source>
</reference>
<evidence type="ECO:0000256" key="4">
    <source>
        <dbReference type="ARBA" id="ARBA00022618"/>
    </source>
</evidence>
<evidence type="ECO:0000256" key="9">
    <source>
        <dbReference type="ARBA" id="ARBA00023328"/>
    </source>
</evidence>
<keyword evidence="3" id="KW-0158">Chromosome</keyword>
<protein>
    <recommendedName>
        <fullName evidence="13">Mis12 domain-containing protein</fullName>
    </recommendedName>
</protein>
<dbReference type="GO" id="GO:0051301">
    <property type="term" value="P:cell division"/>
    <property type="evidence" value="ECO:0007669"/>
    <property type="project" value="UniProtKB-KW"/>
</dbReference>
<evidence type="ECO:0000256" key="8">
    <source>
        <dbReference type="ARBA" id="ARBA00023306"/>
    </source>
</evidence>
<evidence type="ECO:0000256" key="1">
    <source>
        <dbReference type="ARBA" id="ARBA00004629"/>
    </source>
</evidence>
<evidence type="ECO:0000256" key="3">
    <source>
        <dbReference type="ARBA" id="ARBA00022454"/>
    </source>
</evidence>
<accession>A0A9Q5I254</accession>
<organism evidence="11 12">
    <name type="scientific">Sanghuangporus baumii</name>
    <name type="common">Phellinus baumii</name>
    <dbReference type="NCBI Taxonomy" id="108892"/>
    <lineage>
        <taxon>Eukaryota</taxon>
        <taxon>Fungi</taxon>
        <taxon>Dikarya</taxon>
        <taxon>Basidiomycota</taxon>
        <taxon>Agaricomycotina</taxon>
        <taxon>Agaricomycetes</taxon>
        <taxon>Hymenochaetales</taxon>
        <taxon>Hymenochaetaceae</taxon>
        <taxon>Sanghuangporus</taxon>
    </lineage>
</organism>
<sequence length="346" mass="38031">MSDQQKRPAPLGGQAVLHPTLVPELLGFSPQMLLDDIINTAAEAILQCIQAMEPFMQRWADSRIPDPPPPKEINKKGKKGKNKEKEKGKEDAEWDGLEAVERGLVAFSTLLESHTDIAFDFFEAWSMRNIFAIPPDLPVVAPHQRGLDLGPRPEEEAELMADIEELRRKIENQRRLRCMYMKALRIARIGRIRSERRLERLSYLTAPLPFPPSSPSSTPTVPYSAPISTADLVTALSTLAPSVLQLFENEASLPHIEGAAAANAPIPDPSKRLWETGHTGYVNWAVQQLIAKSKESAPVPGGSTAVSNAVDLAERVGQTEDIKAAVDAAQVEEELGCVDIDHMDTS</sequence>
<keyword evidence="4" id="KW-0132">Cell division</keyword>
<dbReference type="Pfam" id="PF05859">
    <property type="entry name" value="Mis12"/>
    <property type="match status" value="1"/>
</dbReference>
<dbReference type="EMBL" id="LNZH02000141">
    <property type="protein sequence ID" value="OCB90134.1"/>
    <property type="molecule type" value="Genomic_DNA"/>
</dbReference>
<evidence type="ECO:0000256" key="7">
    <source>
        <dbReference type="ARBA" id="ARBA00023054"/>
    </source>
</evidence>
<dbReference type="Proteomes" id="UP000757232">
    <property type="component" value="Unassembled WGS sequence"/>
</dbReference>
<dbReference type="OrthoDB" id="1884855at2759"/>
<dbReference type="GO" id="GO:0005634">
    <property type="term" value="C:nucleus"/>
    <property type="evidence" value="ECO:0007669"/>
    <property type="project" value="InterPro"/>
</dbReference>
<name>A0A9Q5I254_SANBA</name>
<keyword evidence="6" id="KW-0995">Kinetochore</keyword>
<keyword evidence="9" id="KW-0137">Centromere</keyword>
<dbReference type="GO" id="GO:0000070">
    <property type="term" value="P:mitotic sister chromatid segregation"/>
    <property type="evidence" value="ECO:0007669"/>
    <property type="project" value="TreeGrafter"/>
</dbReference>
<gene>
    <name evidence="11" type="ORF">A7U60_g2694</name>
</gene>
<comment type="similarity">
    <text evidence="2">Belongs to the mis12 family.</text>
</comment>
<keyword evidence="12" id="KW-1185">Reference proteome</keyword>
<proteinExistence type="inferred from homology"/>
<keyword evidence="8" id="KW-0131">Cell cycle</keyword>
<evidence type="ECO:0000313" key="12">
    <source>
        <dbReference type="Proteomes" id="UP000757232"/>
    </source>
</evidence>
<keyword evidence="7" id="KW-0175">Coiled coil</keyword>
<feature type="region of interest" description="Disordered" evidence="10">
    <location>
        <begin position="60"/>
        <end position="92"/>
    </location>
</feature>
<evidence type="ECO:0000256" key="5">
    <source>
        <dbReference type="ARBA" id="ARBA00022776"/>
    </source>
</evidence>
<dbReference type="GO" id="GO:0000444">
    <property type="term" value="C:MIS12/MIND type complex"/>
    <property type="evidence" value="ECO:0007669"/>
    <property type="project" value="TreeGrafter"/>
</dbReference>
<comment type="caution">
    <text evidence="11">The sequence shown here is derived from an EMBL/GenBank/DDBJ whole genome shotgun (WGS) entry which is preliminary data.</text>
</comment>
<evidence type="ECO:0000256" key="2">
    <source>
        <dbReference type="ARBA" id="ARBA00008643"/>
    </source>
</evidence>
<comment type="subcellular location">
    <subcellularLocation>
        <location evidence="1">Chromosome</location>
        <location evidence="1">Centromere</location>
        <location evidence="1">Kinetochore</location>
    </subcellularLocation>
</comment>
<dbReference type="GO" id="GO:0051382">
    <property type="term" value="P:kinetochore assembly"/>
    <property type="evidence" value="ECO:0007669"/>
    <property type="project" value="TreeGrafter"/>
</dbReference>
<evidence type="ECO:0000256" key="10">
    <source>
        <dbReference type="SAM" id="MobiDB-lite"/>
    </source>
</evidence>
<dbReference type="PANTHER" id="PTHR14527">
    <property type="entry name" value="PROTEIN MIS12 HOMOLOG"/>
    <property type="match status" value="1"/>
</dbReference>
<dbReference type="InterPro" id="IPR008685">
    <property type="entry name" value="Centromere_Mis12"/>
</dbReference>
<evidence type="ECO:0000256" key="6">
    <source>
        <dbReference type="ARBA" id="ARBA00022838"/>
    </source>
</evidence>
<evidence type="ECO:0008006" key="13">
    <source>
        <dbReference type="Google" id="ProtNLM"/>
    </source>
</evidence>
<dbReference type="AlphaFoldDB" id="A0A9Q5I254"/>
<evidence type="ECO:0000313" key="11">
    <source>
        <dbReference type="EMBL" id="OCB90134.1"/>
    </source>
</evidence>
<dbReference type="PANTHER" id="PTHR14527:SF2">
    <property type="entry name" value="PROTEIN MIS12 HOMOLOG"/>
    <property type="match status" value="1"/>
</dbReference>
<keyword evidence="5" id="KW-0498">Mitosis</keyword>